<dbReference type="Proteomes" id="UP001268089">
    <property type="component" value="Unassembled WGS sequence"/>
</dbReference>
<dbReference type="Gene3D" id="3.30.70.270">
    <property type="match status" value="1"/>
</dbReference>
<comment type="caution">
    <text evidence="5">The sequence shown here is derived from an EMBL/GenBank/DDBJ whole genome shotgun (WGS) entry which is preliminary data.</text>
</comment>
<sequence>MEHLSVLTILVLTALNLSTVSIALPVIMGKDISRAAKLAQLSLLSQTIGWMAIISSGFFGGHWLDPALSTVSMAFGSLANCLMFFALCEWLGPRPYPRLLVGLAIAMPIGYVLVFGNYSWRVGYANLLFGMQLLIVARAALFPRGDASLRWRTLIALCYTAFAVANLARGVLGAFFPELYPSFDAPHVVNIVAQITANVALVLTTVAILVAWREEAEAQLREQAFTDNVTGLLNRHGWDDRATALFDQARRHGTPLALILLDLDHFKRINDTQGHEMGDQVLRMTGGVLEENRRSSDVAARIGGEEFALLLPQTDRSAALHVEQRLRLALREEGIQEPHMRVNYSAGLALLQPGDLKLADLMARADAALYQAKAQGRGRLLQAD</sequence>
<keyword evidence="3" id="KW-0472">Membrane</keyword>
<evidence type="ECO:0000313" key="5">
    <source>
        <dbReference type="EMBL" id="MDR7306249.1"/>
    </source>
</evidence>
<dbReference type="PANTHER" id="PTHR45138:SF9">
    <property type="entry name" value="DIGUANYLATE CYCLASE DGCM-RELATED"/>
    <property type="match status" value="1"/>
</dbReference>
<reference evidence="5 6" key="1">
    <citation type="submission" date="2023-07" db="EMBL/GenBank/DDBJ databases">
        <title>Sorghum-associated microbial communities from plants grown in Nebraska, USA.</title>
        <authorList>
            <person name="Schachtman D."/>
        </authorList>
    </citation>
    <scope>NUCLEOTIDE SEQUENCE [LARGE SCALE GENOMIC DNA]</scope>
    <source>
        <strain evidence="5 6">BE308</strain>
    </source>
</reference>
<keyword evidence="6" id="KW-1185">Reference proteome</keyword>
<feature type="transmembrane region" description="Helical" evidence="3">
    <location>
        <begin position="6"/>
        <end position="29"/>
    </location>
</feature>
<evidence type="ECO:0000256" key="1">
    <source>
        <dbReference type="ARBA" id="ARBA00012528"/>
    </source>
</evidence>
<feature type="transmembrane region" description="Helical" evidence="3">
    <location>
        <begin position="41"/>
        <end position="61"/>
    </location>
</feature>
<organism evidence="5 6">
    <name type="scientific">Rhodoferax saidenbachensis</name>
    <dbReference type="NCBI Taxonomy" id="1484693"/>
    <lineage>
        <taxon>Bacteria</taxon>
        <taxon>Pseudomonadati</taxon>
        <taxon>Pseudomonadota</taxon>
        <taxon>Betaproteobacteria</taxon>
        <taxon>Burkholderiales</taxon>
        <taxon>Comamonadaceae</taxon>
        <taxon>Rhodoferax</taxon>
    </lineage>
</organism>
<dbReference type="SUPFAM" id="SSF55073">
    <property type="entry name" value="Nucleotide cyclase"/>
    <property type="match status" value="1"/>
</dbReference>
<protein>
    <recommendedName>
        <fullName evidence="1">diguanylate cyclase</fullName>
        <ecNumber evidence="1">2.7.7.65</ecNumber>
    </recommendedName>
</protein>
<comment type="catalytic activity">
    <reaction evidence="2">
        <text>2 GTP = 3',3'-c-di-GMP + 2 diphosphate</text>
        <dbReference type="Rhea" id="RHEA:24898"/>
        <dbReference type="ChEBI" id="CHEBI:33019"/>
        <dbReference type="ChEBI" id="CHEBI:37565"/>
        <dbReference type="ChEBI" id="CHEBI:58805"/>
        <dbReference type="EC" id="2.7.7.65"/>
    </reaction>
</comment>
<name>A0ABU1ZL28_9BURK</name>
<dbReference type="SMART" id="SM00267">
    <property type="entry name" value="GGDEF"/>
    <property type="match status" value="1"/>
</dbReference>
<dbReference type="InterPro" id="IPR050469">
    <property type="entry name" value="Diguanylate_Cyclase"/>
</dbReference>
<evidence type="ECO:0000256" key="3">
    <source>
        <dbReference type="SAM" id="Phobius"/>
    </source>
</evidence>
<evidence type="ECO:0000259" key="4">
    <source>
        <dbReference type="PROSITE" id="PS50887"/>
    </source>
</evidence>
<dbReference type="Pfam" id="PF00990">
    <property type="entry name" value="GGDEF"/>
    <property type="match status" value="1"/>
</dbReference>
<dbReference type="RefSeq" id="WP_310341038.1">
    <property type="nucleotide sequence ID" value="NZ_JAVDXO010000002.1"/>
</dbReference>
<evidence type="ECO:0000313" key="6">
    <source>
        <dbReference type="Proteomes" id="UP001268089"/>
    </source>
</evidence>
<keyword evidence="3" id="KW-0812">Transmembrane</keyword>
<dbReference type="PANTHER" id="PTHR45138">
    <property type="entry name" value="REGULATORY COMPONENTS OF SENSORY TRANSDUCTION SYSTEM"/>
    <property type="match status" value="1"/>
</dbReference>
<dbReference type="EMBL" id="JAVDXO010000002">
    <property type="protein sequence ID" value="MDR7306249.1"/>
    <property type="molecule type" value="Genomic_DNA"/>
</dbReference>
<dbReference type="CDD" id="cd01949">
    <property type="entry name" value="GGDEF"/>
    <property type="match status" value="1"/>
</dbReference>
<dbReference type="EC" id="2.7.7.65" evidence="1"/>
<proteinExistence type="predicted"/>
<feature type="transmembrane region" description="Helical" evidence="3">
    <location>
        <begin position="188"/>
        <end position="212"/>
    </location>
</feature>
<feature type="transmembrane region" description="Helical" evidence="3">
    <location>
        <begin position="154"/>
        <end position="176"/>
    </location>
</feature>
<feature type="transmembrane region" description="Helical" evidence="3">
    <location>
        <begin position="99"/>
        <end position="118"/>
    </location>
</feature>
<feature type="transmembrane region" description="Helical" evidence="3">
    <location>
        <begin position="67"/>
        <end position="87"/>
    </location>
</feature>
<evidence type="ECO:0000256" key="2">
    <source>
        <dbReference type="ARBA" id="ARBA00034247"/>
    </source>
</evidence>
<dbReference type="InterPro" id="IPR029787">
    <property type="entry name" value="Nucleotide_cyclase"/>
</dbReference>
<accession>A0ABU1ZL28</accession>
<keyword evidence="3" id="KW-1133">Transmembrane helix</keyword>
<gene>
    <name evidence="5" type="ORF">J2X15_001527</name>
</gene>
<dbReference type="InterPro" id="IPR000160">
    <property type="entry name" value="GGDEF_dom"/>
</dbReference>
<dbReference type="InterPro" id="IPR043128">
    <property type="entry name" value="Rev_trsase/Diguanyl_cyclase"/>
</dbReference>
<feature type="domain" description="GGDEF" evidence="4">
    <location>
        <begin position="254"/>
        <end position="384"/>
    </location>
</feature>
<dbReference type="PROSITE" id="PS50887">
    <property type="entry name" value="GGDEF"/>
    <property type="match status" value="1"/>
</dbReference>
<dbReference type="NCBIfam" id="TIGR00254">
    <property type="entry name" value="GGDEF"/>
    <property type="match status" value="1"/>
</dbReference>
<feature type="transmembrane region" description="Helical" evidence="3">
    <location>
        <begin position="124"/>
        <end position="142"/>
    </location>
</feature>